<dbReference type="PANTHER" id="PTHR21063:SF4">
    <property type="entry name" value="CD48 ANTIGEN-RELATED"/>
    <property type="match status" value="1"/>
</dbReference>
<dbReference type="EMBL" id="JAYMGO010000022">
    <property type="protein sequence ID" value="KAL1251733.1"/>
    <property type="molecule type" value="Genomic_DNA"/>
</dbReference>
<dbReference type="SMART" id="SM00409">
    <property type="entry name" value="IG"/>
    <property type="match status" value="1"/>
</dbReference>
<dbReference type="Gene3D" id="2.60.40.10">
    <property type="entry name" value="Immunoglobulins"/>
    <property type="match status" value="1"/>
</dbReference>
<comment type="caution">
    <text evidence="2">The sequence shown here is derived from an EMBL/GenBank/DDBJ whole genome shotgun (WGS) entry which is preliminary data.</text>
</comment>
<dbReference type="SUPFAM" id="SSF48726">
    <property type="entry name" value="Immunoglobulin"/>
    <property type="match status" value="1"/>
</dbReference>
<gene>
    <name evidence="2" type="ORF">QQF64_019529</name>
</gene>
<protein>
    <recommendedName>
        <fullName evidence="1">Immunoglobulin domain-containing protein</fullName>
    </recommendedName>
</protein>
<name>A0ABR3LJT1_9TELE</name>
<accession>A0ABR3LJT1</accession>
<sequence length="111" mass="12404">VFGESVLVIEGNSVTLHADLTETHEHGNIMWSFGAVKDAIAEINRVYRVFSTFDGPNRRFKDRLKLDNQTGSLTITNITAEHAGLYEVQISGMTPSKTFSFKKINHSVSVY</sequence>
<feature type="non-terminal residue" evidence="2">
    <location>
        <position position="1"/>
    </location>
</feature>
<keyword evidence="3" id="KW-1185">Reference proteome</keyword>
<dbReference type="InterPro" id="IPR036179">
    <property type="entry name" value="Ig-like_dom_sf"/>
</dbReference>
<feature type="domain" description="Immunoglobulin" evidence="1">
    <location>
        <begin position="3"/>
        <end position="109"/>
    </location>
</feature>
<dbReference type="InterPro" id="IPR013783">
    <property type="entry name" value="Ig-like_fold"/>
</dbReference>
<dbReference type="InterPro" id="IPR013106">
    <property type="entry name" value="Ig_V-set"/>
</dbReference>
<dbReference type="Pfam" id="PF07686">
    <property type="entry name" value="V-set"/>
    <property type="match status" value="1"/>
</dbReference>
<reference evidence="2 3" key="1">
    <citation type="submission" date="2023-09" db="EMBL/GenBank/DDBJ databases">
        <authorList>
            <person name="Wang M."/>
        </authorList>
    </citation>
    <scope>NUCLEOTIDE SEQUENCE [LARGE SCALE GENOMIC DNA]</scope>
    <source>
        <strain evidence="2">GT-2023</strain>
        <tissue evidence="2">Liver</tissue>
    </source>
</reference>
<evidence type="ECO:0000313" key="2">
    <source>
        <dbReference type="EMBL" id="KAL1251733.1"/>
    </source>
</evidence>
<dbReference type="PANTHER" id="PTHR21063">
    <property type="entry name" value="LFA-3"/>
    <property type="match status" value="1"/>
</dbReference>
<feature type="non-terminal residue" evidence="2">
    <location>
        <position position="111"/>
    </location>
</feature>
<evidence type="ECO:0000259" key="1">
    <source>
        <dbReference type="SMART" id="SM00409"/>
    </source>
</evidence>
<evidence type="ECO:0000313" key="3">
    <source>
        <dbReference type="Proteomes" id="UP001558613"/>
    </source>
</evidence>
<organism evidence="2 3">
    <name type="scientific">Cirrhinus molitorella</name>
    <name type="common">mud carp</name>
    <dbReference type="NCBI Taxonomy" id="172907"/>
    <lineage>
        <taxon>Eukaryota</taxon>
        <taxon>Metazoa</taxon>
        <taxon>Chordata</taxon>
        <taxon>Craniata</taxon>
        <taxon>Vertebrata</taxon>
        <taxon>Euteleostomi</taxon>
        <taxon>Actinopterygii</taxon>
        <taxon>Neopterygii</taxon>
        <taxon>Teleostei</taxon>
        <taxon>Ostariophysi</taxon>
        <taxon>Cypriniformes</taxon>
        <taxon>Cyprinidae</taxon>
        <taxon>Labeoninae</taxon>
        <taxon>Labeonini</taxon>
        <taxon>Cirrhinus</taxon>
    </lineage>
</organism>
<dbReference type="Proteomes" id="UP001558613">
    <property type="component" value="Unassembled WGS sequence"/>
</dbReference>
<dbReference type="InterPro" id="IPR003599">
    <property type="entry name" value="Ig_sub"/>
</dbReference>
<proteinExistence type="predicted"/>